<proteinExistence type="predicted"/>
<reference evidence="1 2" key="1">
    <citation type="submission" date="2022-05" db="EMBL/GenBank/DDBJ databases">
        <title>A multi-omics perspective on studying reproductive biology in Daphnia sinensis.</title>
        <authorList>
            <person name="Jia J."/>
        </authorList>
    </citation>
    <scope>NUCLEOTIDE SEQUENCE [LARGE SCALE GENOMIC DNA]</scope>
    <source>
        <strain evidence="1 2">WSL</strain>
    </source>
</reference>
<accession>A0AAD5KSJ0</accession>
<dbReference type="Proteomes" id="UP000820818">
    <property type="component" value="Linkage Group LG5"/>
</dbReference>
<dbReference type="AlphaFoldDB" id="A0AAD5KSJ0"/>
<protein>
    <submittedName>
        <fullName evidence="1">Uncharacterized protein</fullName>
    </submittedName>
</protein>
<comment type="caution">
    <text evidence="1">The sequence shown here is derived from an EMBL/GenBank/DDBJ whole genome shotgun (WGS) entry which is preliminary data.</text>
</comment>
<keyword evidence="2" id="KW-1185">Reference proteome</keyword>
<sequence length="127" mass="14751">MRADGQGCFVNQSTEFCLIAEKGGRLQIEAPGEPKSFCYICINRYITQCGLIRFPLKINYNLSCLIRRTTSSSVYIFYGVMQTVHNIPINIIDLCEYVGWYTRSSIVIIRTTVDELTWNRYTKIFKR</sequence>
<evidence type="ECO:0000313" key="2">
    <source>
        <dbReference type="Proteomes" id="UP000820818"/>
    </source>
</evidence>
<dbReference type="EMBL" id="WJBH02000005">
    <property type="protein sequence ID" value="KAI9558142.1"/>
    <property type="molecule type" value="Genomic_DNA"/>
</dbReference>
<evidence type="ECO:0000313" key="1">
    <source>
        <dbReference type="EMBL" id="KAI9558142.1"/>
    </source>
</evidence>
<organism evidence="1 2">
    <name type="scientific">Daphnia sinensis</name>
    <dbReference type="NCBI Taxonomy" id="1820382"/>
    <lineage>
        <taxon>Eukaryota</taxon>
        <taxon>Metazoa</taxon>
        <taxon>Ecdysozoa</taxon>
        <taxon>Arthropoda</taxon>
        <taxon>Crustacea</taxon>
        <taxon>Branchiopoda</taxon>
        <taxon>Diplostraca</taxon>
        <taxon>Cladocera</taxon>
        <taxon>Anomopoda</taxon>
        <taxon>Daphniidae</taxon>
        <taxon>Daphnia</taxon>
        <taxon>Daphnia similis group</taxon>
    </lineage>
</organism>
<name>A0AAD5KSJ0_9CRUS</name>
<gene>
    <name evidence="1" type="ORF">GHT06_014895</name>
</gene>